<sequence length="242" mass="26205">MRNGITASAMATAAAIALLGGTGQAFADSRTAAESAKPTVPAKLTVDAYKKWLKKAPGEEAKDTLHGFNKLSAAQQKKFVGYLQDPKVLKAFAVAHDGRIPSLAYGKTVTYKKDVTFTIRTSAGAPSVNDRRTITLNTWSEQRIFNVSVTRMRTVLTYETKGNRITGEGRKIKNYGTNFNAAFALKSSKSRTELKANVLDGVTNWTATPKYRSAGTKPIKKLQVVTGKGARTYHSQIGNGSR</sequence>
<dbReference type="EMBL" id="JACYXT010000017">
    <property type="protein sequence ID" value="MBD9727816.1"/>
    <property type="molecule type" value="Genomic_DNA"/>
</dbReference>
<gene>
    <name evidence="2" type="ORF">IHE70_32480</name>
</gene>
<dbReference type="GeneID" id="79934143"/>
<evidence type="ECO:0000256" key="1">
    <source>
        <dbReference type="SAM" id="SignalP"/>
    </source>
</evidence>
<proteinExistence type="predicted"/>
<protein>
    <recommendedName>
        <fullName evidence="4">Lipoprotein</fullName>
    </recommendedName>
</protein>
<feature type="chain" id="PRO_5037667790" description="Lipoprotein" evidence="1">
    <location>
        <begin position="28"/>
        <end position="242"/>
    </location>
</feature>
<organism evidence="2 3">
    <name type="scientific">Streptomyces caniscabiei</name>
    <dbReference type="NCBI Taxonomy" id="2746961"/>
    <lineage>
        <taxon>Bacteria</taxon>
        <taxon>Bacillati</taxon>
        <taxon>Actinomycetota</taxon>
        <taxon>Actinomycetes</taxon>
        <taxon>Kitasatosporales</taxon>
        <taxon>Streptomycetaceae</taxon>
        <taxon>Streptomyces</taxon>
    </lineage>
</organism>
<evidence type="ECO:0008006" key="4">
    <source>
        <dbReference type="Google" id="ProtNLM"/>
    </source>
</evidence>
<dbReference type="AlphaFoldDB" id="A0A927L825"/>
<name>A0A927L825_9ACTN</name>
<comment type="caution">
    <text evidence="2">The sequence shown here is derived from an EMBL/GenBank/DDBJ whole genome shotgun (WGS) entry which is preliminary data.</text>
</comment>
<dbReference type="RefSeq" id="WP_192364198.1">
    <property type="nucleotide sequence ID" value="NZ_CP119182.1"/>
</dbReference>
<evidence type="ECO:0000313" key="3">
    <source>
        <dbReference type="Proteomes" id="UP000661025"/>
    </source>
</evidence>
<accession>A0A927L825</accession>
<dbReference type="Proteomes" id="UP000661025">
    <property type="component" value="Unassembled WGS sequence"/>
</dbReference>
<feature type="signal peptide" evidence="1">
    <location>
        <begin position="1"/>
        <end position="27"/>
    </location>
</feature>
<keyword evidence="1" id="KW-0732">Signal</keyword>
<reference evidence="2" key="1">
    <citation type="submission" date="2020-09" db="EMBL/GenBank/DDBJ databases">
        <title>Streptomyces canutascabiei sp. nov., which causes potato common scab and is distributed across the world.</title>
        <authorList>
            <person name="Nguyen H.P."/>
            <person name="Weisberg A.J."/>
            <person name="Chang J.H."/>
            <person name="Clarke C.R."/>
        </authorList>
    </citation>
    <scope>NUCLEOTIDE SEQUENCE</scope>
    <source>
        <strain evidence="2">ID-01-6.2a</strain>
    </source>
</reference>
<evidence type="ECO:0000313" key="2">
    <source>
        <dbReference type="EMBL" id="MBD9727816.1"/>
    </source>
</evidence>